<dbReference type="RefSeq" id="WP_067527157.1">
    <property type="nucleotide sequence ID" value="NZ_JABELX010000019.1"/>
</dbReference>
<feature type="domain" description="Phosphotyrosine protein phosphatase I" evidence="2">
    <location>
        <begin position="92"/>
        <end position="217"/>
    </location>
</feature>
<keyword evidence="4" id="KW-1185">Reference proteome</keyword>
<proteinExistence type="predicted"/>
<comment type="caution">
    <text evidence="3">The sequence shown here is derived from an EMBL/GenBank/DDBJ whole genome shotgun (WGS) entry which is preliminary data.</text>
</comment>
<evidence type="ECO:0000256" key="1">
    <source>
        <dbReference type="ARBA" id="ARBA00022849"/>
    </source>
</evidence>
<dbReference type="SMART" id="SM00226">
    <property type="entry name" value="LMWPc"/>
    <property type="match status" value="1"/>
</dbReference>
<dbReference type="Pfam" id="PF21234">
    <property type="entry name" value="Phosphatase-like_N"/>
    <property type="match status" value="1"/>
</dbReference>
<dbReference type="NCBIfam" id="NF046112">
    <property type="entry name" value="MSMEG_6209_Nter"/>
    <property type="match status" value="1"/>
</dbReference>
<dbReference type="Pfam" id="PF01451">
    <property type="entry name" value="LMWPc"/>
    <property type="match status" value="1"/>
</dbReference>
<accession>A0A849C9E1</accession>
<evidence type="ECO:0000313" key="3">
    <source>
        <dbReference type="EMBL" id="NNH75202.1"/>
    </source>
</evidence>
<dbReference type="InterPro" id="IPR048716">
    <property type="entry name" value="Phosphatase-like_N"/>
</dbReference>
<reference evidence="3 4" key="1">
    <citation type="submission" date="2020-05" db="EMBL/GenBank/DDBJ databases">
        <title>MicrobeNet Type strains.</title>
        <authorList>
            <person name="Nicholson A.C."/>
        </authorList>
    </citation>
    <scope>NUCLEOTIDE SEQUENCE [LARGE SCALE GENOMIC DNA]</scope>
    <source>
        <strain evidence="3 4">JCM 3224</strain>
    </source>
</reference>
<dbReference type="InterPro" id="IPR036196">
    <property type="entry name" value="Ptyr_pPase_sf"/>
</dbReference>
<dbReference type="EMBL" id="JABELX010000019">
    <property type="protein sequence ID" value="NNH75202.1"/>
    <property type="molecule type" value="Genomic_DNA"/>
</dbReference>
<evidence type="ECO:0000313" key="4">
    <source>
        <dbReference type="Proteomes" id="UP000586827"/>
    </source>
</evidence>
<protein>
    <submittedName>
        <fullName evidence="3">Arsenate reductase ArsC</fullName>
    </submittedName>
</protein>
<dbReference type="Gene3D" id="3.40.50.2300">
    <property type="match status" value="1"/>
</dbReference>
<sequence>MTEGLDDALVGVRHTVSVDQRVAIERSAVRLAEEFAGVFEFDTVQRFLISSYDQLAVTAKVPNYLPLLAERFTRQRLRARAKAEGRADSRIPAVLFLCSHNAGRSQMALGFFADIVGDLAVGWSGGSAPDAAIDPRVIDAMAERGVDITTEFPKPWTDEVVQAADVVVDMGCGDTRPARSGHRYEVWDLADPAGQSIDRIRAIRDEIEQRVRLLVADLDLSGHH</sequence>
<dbReference type="SUPFAM" id="SSF52788">
    <property type="entry name" value="Phosphotyrosine protein phosphatases I"/>
    <property type="match status" value="1"/>
</dbReference>
<dbReference type="GO" id="GO:0046685">
    <property type="term" value="P:response to arsenic-containing substance"/>
    <property type="evidence" value="ECO:0007669"/>
    <property type="project" value="UniProtKB-KW"/>
</dbReference>
<dbReference type="AlphaFoldDB" id="A0A849C9E1"/>
<dbReference type="InterPro" id="IPR023485">
    <property type="entry name" value="Ptyr_pPase"/>
</dbReference>
<dbReference type="Gene3D" id="1.10.8.1060">
    <property type="entry name" value="Corynebacterium glutamicum thioredoxin-dependent arsenate reductase, N-terminal domain"/>
    <property type="match status" value="1"/>
</dbReference>
<dbReference type="PANTHER" id="PTHR43428:SF1">
    <property type="entry name" value="ARSENATE REDUCTASE"/>
    <property type="match status" value="1"/>
</dbReference>
<keyword evidence="1" id="KW-0059">Arsenical resistance</keyword>
<dbReference type="Proteomes" id="UP000586827">
    <property type="component" value="Unassembled WGS sequence"/>
</dbReference>
<dbReference type="PANTHER" id="PTHR43428">
    <property type="entry name" value="ARSENATE REDUCTASE"/>
    <property type="match status" value="1"/>
</dbReference>
<name>A0A849C9E1_9NOCA</name>
<gene>
    <name evidence="3" type="ORF">HLB23_36035</name>
</gene>
<evidence type="ECO:0000259" key="2">
    <source>
        <dbReference type="SMART" id="SM00226"/>
    </source>
</evidence>
<organism evidence="3 4">
    <name type="scientific">Nocardia uniformis</name>
    <dbReference type="NCBI Taxonomy" id="53432"/>
    <lineage>
        <taxon>Bacteria</taxon>
        <taxon>Bacillati</taxon>
        <taxon>Actinomycetota</taxon>
        <taxon>Actinomycetes</taxon>
        <taxon>Mycobacteriales</taxon>
        <taxon>Nocardiaceae</taxon>
        <taxon>Nocardia</taxon>
    </lineage>
</organism>